<dbReference type="InterPro" id="IPR055411">
    <property type="entry name" value="LRR_FXL15/At3g58940/PEG3-like"/>
</dbReference>
<reference evidence="3" key="2">
    <citation type="submission" date="2018-10" db="UniProtKB">
        <authorList>
            <consortium name="EnsemblPlants"/>
        </authorList>
    </citation>
    <scope>IDENTIFICATION</scope>
</reference>
<dbReference type="STRING" id="4565.A0A3B6ETH2"/>
<dbReference type="Pfam" id="PF24758">
    <property type="entry name" value="LRR_At5g56370"/>
    <property type="match status" value="1"/>
</dbReference>
<sequence>MGDSQIAADARSDCLSNLRDGVLGHILSFLETREAACAATLSSRWRHVMANVHTVSMSMEPLGRPVLGSLGYGYAYDGRRDHNKVQFIADVTDALLSRNRRPSPAPTSVPLRVLRVSMERYCPEDRSKVDQWVSYALWHATPEIELDLRLGRGPICNSPGCGLHPSHDDVAADSLVGDQAVSGKPPKSDDPDDNRSVRAHPEDDVPSSDDEEKLDRGIRRYTVPRGLFSCAALRSLRLGYCRLSPPAAVSLPALEALHLTHIHRDEEEDDVQRLISGCPRLADLTLEACGTVTALSLLDSTHLRRLALRCCHNLSSLAVDTTTELRSFEYRGAVPDSSVLTVGGLPSVTSCKVDICTICPLEEAGEHVKLGSFLHQLASTAKHHQLCSARMGSWFVFLPVLPALRHLELAGRVPRDGDPAVVIATTSSILRRTPNLELLTLFFEEAPPPPRETEWHSGLDHHAYVRGGSEGELLDAHHLHYCRYDTLDDASAPAMVPPCLGSRVRKVELVHYQGGRVQRTWPDSCSATPPFSRISTADSRRGRIGFKWS</sequence>
<dbReference type="OrthoDB" id="691227at2759"/>
<evidence type="ECO:0000313" key="4">
    <source>
        <dbReference type="Proteomes" id="UP000019116"/>
    </source>
</evidence>
<dbReference type="InterPro" id="IPR032675">
    <property type="entry name" value="LRR_dom_sf"/>
</dbReference>
<dbReference type="Gramene" id="TraesLAC3A03G01439100.1">
    <property type="protein sequence ID" value="TraesLAC3A03G01439100.1"/>
    <property type="gene ID" value="TraesLAC3A03G01439100"/>
</dbReference>
<dbReference type="Gene3D" id="3.80.10.10">
    <property type="entry name" value="Ribonuclease Inhibitor"/>
    <property type="match status" value="1"/>
</dbReference>
<protein>
    <recommendedName>
        <fullName evidence="2">F-box/LRR-repeat protein 15/At3g58940/PEG3-like LRR domain-containing protein</fullName>
    </recommendedName>
</protein>
<evidence type="ECO:0000256" key="1">
    <source>
        <dbReference type="SAM" id="MobiDB-lite"/>
    </source>
</evidence>
<dbReference type="Gramene" id="TraesSTA3A03G01486930.1">
    <property type="protein sequence ID" value="TraesSTA3A03G01486930.1"/>
    <property type="gene ID" value="TraesSTA3A03G01486930"/>
</dbReference>
<dbReference type="InterPro" id="IPR050232">
    <property type="entry name" value="FBL13/AtMIF1-like"/>
</dbReference>
<dbReference type="PANTHER" id="PTHR31900:SF30">
    <property type="entry name" value="SUPERFAMILY PROTEIN, PUTATIVE-RELATED"/>
    <property type="match status" value="1"/>
</dbReference>
<proteinExistence type="predicted"/>
<evidence type="ECO:0000259" key="2">
    <source>
        <dbReference type="Pfam" id="PF24758"/>
    </source>
</evidence>
<dbReference type="SUPFAM" id="SSF52047">
    <property type="entry name" value="RNI-like"/>
    <property type="match status" value="1"/>
</dbReference>
<dbReference type="PANTHER" id="PTHR31900">
    <property type="entry name" value="F-BOX/RNI SUPERFAMILY PROTEIN-RELATED"/>
    <property type="match status" value="1"/>
</dbReference>
<feature type="compositionally biased region" description="Basic and acidic residues" evidence="1">
    <location>
        <begin position="186"/>
        <end position="203"/>
    </location>
</feature>
<organism evidence="3">
    <name type="scientific">Triticum aestivum</name>
    <name type="common">Wheat</name>
    <dbReference type="NCBI Taxonomy" id="4565"/>
    <lineage>
        <taxon>Eukaryota</taxon>
        <taxon>Viridiplantae</taxon>
        <taxon>Streptophyta</taxon>
        <taxon>Embryophyta</taxon>
        <taxon>Tracheophyta</taxon>
        <taxon>Spermatophyta</taxon>
        <taxon>Magnoliopsida</taxon>
        <taxon>Liliopsida</taxon>
        <taxon>Poales</taxon>
        <taxon>Poaceae</taxon>
        <taxon>BOP clade</taxon>
        <taxon>Pooideae</taxon>
        <taxon>Triticodae</taxon>
        <taxon>Triticeae</taxon>
        <taxon>Triticinae</taxon>
        <taxon>Triticum</taxon>
    </lineage>
</organism>
<dbReference type="Proteomes" id="UP000019116">
    <property type="component" value="Chromosome 3A"/>
</dbReference>
<keyword evidence="4" id="KW-1185">Reference proteome</keyword>
<evidence type="ECO:0000313" key="3">
    <source>
        <dbReference type="EnsemblPlants" id="TraesCS3A02G455400.1"/>
    </source>
</evidence>
<dbReference type="Gramene" id="TraesCLE_scaffold_010839_01G000200.1">
    <property type="protein sequence ID" value="TraesCLE_scaffold_010839_01G000200.1"/>
    <property type="gene ID" value="TraesCLE_scaffold_010839_01G000200"/>
</dbReference>
<feature type="region of interest" description="Disordered" evidence="1">
    <location>
        <begin position="178"/>
        <end position="216"/>
    </location>
</feature>
<dbReference type="Gramene" id="TraesNOR3A03G01516530.1">
    <property type="protein sequence ID" value="TraesNOR3A03G01516530.1"/>
    <property type="gene ID" value="TraesNOR3A03G01516530"/>
</dbReference>
<reference evidence="3" key="1">
    <citation type="submission" date="2018-08" db="EMBL/GenBank/DDBJ databases">
        <authorList>
            <person name="Rossello M."/>
        </authorList>
    </citation>
    <scope>NUCLEOTIDE SEQUENCE [LARGE SCALE GENOMIC DNA]</scope>
    <source>
        <strain evidence="3">cv. Chinese Spring</strain>
    </source>
</reference>
<dbReference type="Gramene" id="TraesCAD_scaffold_036683_01G000200.1">
    <property type="protein sequence ID" value="TraesCAD_scaffold_036683_01G000200.1"/>
    <property type="gene ID" value="TraesCAD_scaffold_036683_01G000200"/>
</dbReference>
<dbReference type="InterPro" id="IPR036047">
    <property type="entry name" value="F-box-like_dom_sf"/>
</dbReference>
<name>A0A3B6ETH2_WHEAT</name>
<accession>A0A3B6ETH2</accession>
<feature type="domain" description="F-box/LRR-repeat protein 15/At3g58940/PEG3-like LRR" evidence="2">
    <location>
        <begin position="220"/>
        <end position="328"/>
    </location>
</feature>
<dbReference type="SUPFAM" id="SSF81383">
    <property type="entry name" value="F-box domain"/>
    <property type="match status" value="1"/>
</dbReference>
<dbReference type="Gramene" id="TraesCS3A03G1057600.1">
    <property type="protein sequence ID" value="TraesCS3A03G1057600.1.CDS"/>
    <property type="gene ID" value="TraesCS3A03G1057600"/>
</dbReference>
<dbReference type="AlphaFoldDB" id="A0A3B6ETH2"/>
<dbReference type="Gramene" id="TraesCS3A02G455400.1">
    <property type="protein sequence ID" value="TraesCS3A02G455400.1"/>
    <property type="gene ID" value="TraesCS3A02G455400"/>
</dbReference>
<dbReference type="EnsemblPlants" id="TraesCS3A02G455400.1">
    <property type="protein sequence ID" value="TraesCS3A02G455400.1"/>
    <property type="gene ID" value="TraesCS3A02G455400"/>
</dbReference>
<dbReference type="Gramene" id="TraesLDM3A03G01495370.1">
    <property type="protein sequence ID" value="TraesLDM3A03G01495370.1"/>
    <property type="gene ID" value="TraesLDM3A03G01495370"/>
</dbReference>